<reference evidence="2" key="2">
    <citation type="submission" date="2023-06" db="EMBL/GenBank/DDBJ databases">
        <authorList>
            <consortium name="Lawrence Berkeley National Laboratory"/>
            <person name="Haridas S."/>
            <person name="Hensen N."/>
            <person name="Bonometti L."/>
            <person name="Westerberg I."/>
            <person name="Brannstrom I.O."/>
            <person name="Guillou S."/>
            <person name="Cros-Aarteil S."/>
            <person name="Calhoun S."/>
            <person name="Kuo A."/>
            <person name="Mondo S."/>
            <person name="Pangilinan J."/>
            <person name="Riley R."/>
            <person name="Labutti K."/>
            <person name="Andreopoulos B."/>
            <person name="Lipzen A."/>
            <person name="Chen C."/>
            <person name="Yanf M."/>
            <person name="Daum C."/>
            <person name="Ng V."/>
            <person name="Clum A."/>
            <person name="Steindorff A."/>
            <person name="Ohm R."/>
            <person name="Martin F."/>
            <person name="Silar P."/>
            <person name="Natvig D."/>
            <person name="Lalanne C."/>
            <person name="Gautier V."/>
            <person name="Ament-Velasquez S.L."/>
            <person name="Kruys A."/>
            <person name="Hutchinson M.I."/>
            <person name="Powell A.J."/>
            <person name="Barry K."/>
            <person name="Miller A.N."/>
            <person name="Grigoriev I.V."/>
            <person name="Debuchy R."/>
            <person name="Gladieux P."/>
            <person name="Thoren M.H."/>
            <person name="Johannesson H."/>
        </authorList>
    </citation>
    <scope>NUCLEOTIDE SEQUENCE</scope>
    <source>
        <strain evidence="2">CBS 958.72</strain>
    </source>
</reference>
<proteinExistence type="predicted"/>
<evidence type="ECO:0000313" key="3">
    <source>
        <dbReference type="Proteomes" id="UP001287356"/>
    </source>
</evidence>
<accession>A0AAE0JYB5</accession>
<dbReference type="EMBL" id="JAULSN010000007">
    <property type="protein sequence ID" value="KAK3366608.1"/>
    <property type="molecule type" value="Genomic_DNA"/>
</dbReference>
<dbReference type="Proteomes" id="UP001287356">
    <property type="component" value="Unassembled WGS sequence"/>
</dbReference>
<comment type="caution">
    <text evidence="2">The sequence shown here is derived from an EMBL/GenBank/DDBJ whole genome shotgun (WGS) entry which is preliminary data.</text>
</comment>
<evidence type="ECO:0000256" key="1">
    <source>
        <dbReference type="SAM" id="MobiDB-lite"/>
    </source>
</evidence>
<dbReference type="AlphaFoldDB" id="A0AAE0JYB5"/>
<evidence type="ECO:0000313" key="2">
    <source>
        <dbReference type="EMBL" id="KAK3366608.1"/>
    </source>
</evidence>
<protein>
    <submittedName>
        <fullName evidence="2">Uncharacterized protein</fullName>
    </submittedName>
</protein>
<name>A0AAE0JYB5_9PEZI</name>
<keyword evidence="3" id="KW-1185">Reference proteome</keyword>
<feature type="region of interest" description="Disordered" evidence="1">
    <location>
        <begin position="235"/>
        <end position="266"/>
    </location>
</feature>
<reference evidence="2" key="1">
    <citation type="journal article" date="2023" name="Mol. Phylogenet. Evol.">
        <title>Genome-scale phylogeny and comparative genomics of the fungal order Sordariales.</title>
        <authorList>
            <person name="Hensen N."/>
            <person name="Bonometti L."/>
            <person name="Westerberg I."/>
            <person name="Brannstrom I.O."/>
            <person name="Guillou S."/>
            <person name="Cros-Aarteil S."/>
            <person name="Calhoun S."/>
            <person name="Haridas S."/>
            <person name="Kuo A."/>
            <person name="Mondo S."/>
            <person name="Pangilinan J."/>
            <person name="Riley R."/>
            <person name="LaButti K."/>
            <person name="Andreopoulos B."/>
            <person name="Lipzen A."/>
            <person name="Chen C."/>
            <person name="Yan M."/>
            <person name="Daum C."/>
            <person name="Ng V."/>
            <person name="Clum A."/>
            <person name="Steindorff A."/>
            <person name="Ohm R.A."/>
            <person name="Martin F."/>
            <person name="Silar P."/>
            <person name="Natvig D.O."/>
            <person name="Lalanne C."/>
            <person name="Gautier V."/>
            <person name="Ament-Velasquez S.L."/>
            <person name="Kruys A."/>
            <person name="Hutchinson M.I."/>
            <person name="Powell A.J."/>
            <person name="Barry K."/>
            <person name="Miller A.N."/>
            <person name="Grigoriev I.V."/>
            <person name="Debuchy R."/>
            <person name="Gladieux P."/>
            <person name="Hiltunen Thoren M."/>
            <person name="Johannesson H."/>
        </authorList>
    </citation>
    <scope>NUCLEOTIDE SEQUENCE</scope>
    <source>
        <strain evidence="2">CBS 958.72</strain>
    </source>
</reference>
<organism evidence="2 3">
    <name type="scientific">Lasiosphaeria ovina</name>
    <dbReference type="NCBI Taxonomy" id="92902"/>
    <lineage>
        <taxon>Eukaryota</taxon>
        <taxon>Fungi</taxon>
        <taxon>Dikarya</taxon>
        <taxon>Ascomycota</taxon>
        <taxon>Pezizomycotina</taxon>
        <taxon>Sordariomycetes</taxon>
        <taxon>Sordariomycetidae</taxon>
        <taxon>Sordariales</taxon>
        <taxon>Lasiosphaeriaceae</taxon>
        <taxon>Lasiosphaeria</taxon>
    </lineage>
</organism>
<gene>
    <name evidence="2" type="ORF">B0T24DRAFT_534473</name>
</gene>
<sequence length="266" mass="29540">MAALVRELINAAAAAAAAAHQRYCKNISRSYNKATASFLIQKDIMISYNDRQYGRILSRPITRNPSQDFNDGLSNPRPDILEGIETEALPSHLHDHSLHLETGSLTFCHFAAEFERAGSNLRLATSKAAYDGAVLVNARNQAIAKAKANTLDGTAAAAALDKAAEETSVVTCITDGKVAEVYIHHYKDGQYHMNLIARESLLSYPNRGRDIIRNTQDYARRKSYELARLLGADLKEKGEEEKEQGEEKEEKEVVEAKGWGSFWPFQ</sequence>